<reference evidence="2 3" key="1">
    <citation type="journal article" date="2013" name="Int. J. Syst. Evol. Microbiol.">
        <title>Ilumatobacter nonamiense sp. nov. and Ilumatobacter coccineum sp. nov., isolated from seashore sand.</title>
        <authorList>
            <person name="Matsumoto A."/>
            <person name="Kasai H."/>
            <person name="Matsuo Y."/>
            <person name="Shizuri Y."/>
            <person name="Ichikawa N."/>
            <person name="Fujita N."/>
            <person name="Omura S."/>
            <person name="Takahashi Y."/>
        </authorList>
    </citation>
    <scope>NUCLEOTIDE SEQUENCE [LARGE SCALE GENOMIC DNA]</scope>
    <source>
        <strain evidence="3">NBRC 103263 / KCTC 29153 / YM16-304</strain>
    </source>
</reference>
<gene>
    <name evidence="2" type="ORF">YM304_26430</name>
</gene>
<dbReference type="SUPFAM" id="SSF48452">
    <property type="entry name" value="TPR-like"/>
    <property type="match status" value="1"/>
</dbReference>
<keyword evidence="1" id="KW-0802">TPR repeat</keyword>
<dbReference type="Gene3D" id="1.25.40.10">
    <property type="entry name" value="Tetratricopeptide repeat domain"/>
    <property type="match status" value="1"/>
</dbReference>
<dbReference type="Proteomes" id="UP000011863">
    <property type="component" value="Chromosome"/>
</dbReference>
<feature type="repeat" description="TPR" evidence="1">
    <location>
        <begin position="97"/>
        <end position="130"/>
    </location>
</feature>
<evidence type="ECO:0000313" key="3">
    <source>
        <dbReference type="Proteomes" id="UP000011863"/>
    </source>
</evidence>
<protein>
    <submittedName>
        <fullName evidence="2">Uncharacterized protein</fullName>
    </submittedName>
</protein>
<evidence type="ECO:0000313" key="2">
    <source>
        <dbReference type="EMBL" id="BAN02957.1"/>
    </source>
</evidence>
<proteinExistence type="predicted"/>
<dbReference type="Pfam" id="PF13432">
    <property type="entry name" value="TPR_16"/>
    <property type="match status" value="2"/>
</dbReference>
<name>A0A6C7E8B2_ILUCY</name>
<dbReference type="RefSeq" id="WP_015442204.1">
    <property type="nucleotide sequence ID" value="NC_020520.1"/>
</dbReference>
<evidence type="ECO:0000256" key="1">
    <source>
        <dbReference type="PROSITE-ProRule" id="PRU00339"/>
    </source>
</evidence>
<dbReference type="AlphaFoldDB" id="A0A6C7E8B2"/>
<dbReference type="KEGG" id="aym:YM304_26430"/>
<dbReference type="EMBL" id="AP012057">
    <property type="protein sequence ID" value="BAN02957.1"/>
    <property type="molecule type" value="Genomic_DNA"/>
</dbReference>
<dbReference type="SMART" id="SM00028">
    <property type="entry name" value="TPR"/>
    <property type="match status" value="2"/>
</dbReference>
<organism evidence="2 3">
    <name type="scientific">Ilumatobacter coccineus (strain NBRC 103263 / KCTC 29153 / YM16-304)</name>
    <dbReference type="NCBI Taxonomy" id="1313172"/>
    <lineage>
        <taxon>Bacteria</taxon>
        <taxon>Bacillati</taxon>
        <taxon>Actinomycetota</taxon>
        <taxon>Acidimicrobiia</taxon>
        <taxon>Acidimicrobiales</taxon>
        <taxon>Ilumatobacteraceae</taxon>
        <taxon>Ilumatobacter</taxon>
    </lineage>
</organism>
<sequence length="250" mass="28147">MNRRRADERSTEEWIDEGSVRDAALAATGRATTPAAKREVRPLDQEISDELVGVLGDQRGKRLSERLAQASEALDRERFDEARRLASAIAKEAPAVAAVQEVLGLANYRLGRYKQAVAALQQAQELHENPELLPVIADGYRAMRRWQAVERVWEQIKAASPSQEVMAEGRIVWANSFADRGDLSAAIQAMTDGVKTPKRVRPHHLRQWYVLGDLHDRLGDTIGARRYFATIADHDHEFVDVMHRLRALGR</sequence>
<dbReference type="InterPro" id="IPR019734">
    <property type="entry name" value="TPR_rpt"/>
</dbReference>
<dbReference type="PROSITE" id="PS50005">
    <property type="entry name" value="TPR"/>
    <property type="match status" value="1"/>
</dbReference>
<dbReference type="OrthoDB" id="5192493at2"/>
<dbReference type="InterPro" id="IPR011990">
    <property type="entry name" value="TPR-like_helical_dom_sf"/>
</dbReference>
<keyword evidence="3" id="KW-1185">Reference proteome</keyword>
<accession>A0A6C7E8B2</accession>